<evidence type="ECO:0000259" key="10">
    <source>
        <dbReference type="PROSITE" id="PS50011"/>
    </source>
</evidence>
<protein>
    <recommendedName>
        <fullName evidence="1">non-specific serine/threonine protein kinase</fullName>
        <ecNumber evidence="1">2.7.11.1</ecNumber>
    </recommendedName>
</protein>
<evidence type="ECO:0000256" key="7">
    <source>
        <dbReference type="ARBA" id="ARBA00047899"/>
    </source>
</evidence>
<dbReference type="PROSITE" id="PS00108">
    <property type="entry name" value="PROTEIN_KINASE_ST"/>
    <property type="match status" value="1"/>
</dbReference>
<accession>A0A516G9G1</accession>
<dbReference type="InterPro" id="IPR011009">
    <property type="entry name" value="Kinase-like_dom_sf"/>
</dbReference>
<dbReference type="PANTHER" id="PTHR43289:SF6">
    <property type="entry name" value="SERINE_THREONINE-PROTEIN KINASE NEKL-3"/>
    <property type="match status" value="1"/>
</dbReference>
<keyword evidence="3" id="KW-0808">Transferase</keyword>
<dbReference type="SUPFAM" id="SSF56112">
    <property type="entry name" value="Protein kinase-like (PK-like)"/>
    <property type="match status" value="1"/>
</dbReference>
<dbReference type="EC" id="2.7.11.1" evidence="1"/>
<keyword evidence="4 9" id="KW-0547">Nucleotide-binding</keyword>
<comment type="catalytic activity">
    <reaction evidence="7">
        <text>L-threonyl-[protein] + ATP = O-phospho-L-threonyl-[protein] + ADP + H(+)</text>
        <dbReference type="Rhea" id="RHEA:46608"/>
        <dbReference type="Rhea" id="RHEA-COMP:11060"/>
        <dbReference type="Rhea" id="RHEA-COMP:11605"/>
        <dbReference type="ChEBI" id="CHEBI:15378"/>
        <dbReference type="ChEBI" id="CHEBI:30013"/>
        <dbReference type="ChEBI" id="CHEBI:30616"/>
        <dbReference type="ChEBI" id="CHEBI:61977"/>
        <dbReference type="ChEBI" id="CHEBI:456216"/>
        <dbReference type="EC" id="2.7.11.1"/>
    </reaction>
</comment>
<dbReference type="FunFam" id="3.30.200.20:FF:000035">
    <property type="entry name" value="Serine/threonine protein kinase Stk1"/>
    <property type="match status" value="1"/>
</dbReference>
<dbReference type="GO" id="GO:0045717">
    <property type="term" value="P:negative regulation of fatty acid biosynthetic process"/>
    <property type="evidence" value="ECO:0007669"/>
    <property type="project" value="UniProtKB-ARBA"/>
</dbReference>
<dbReference type="KEGG" id="orz:FNH13_07265"/>
<evidence type="ECO:0000256" key="3">
    <source>
        <dbReference type="ARBA" id="ARBA00022679"/>
    </source>
</evidence>
<keyword evidence="12" id="KW-1185">Reference proteome</keyword>
<sequence>MSTRRVLNGRYVVGEVIGWGGMAKVHLGRDLCSGHSVAIKVLRQDLAHNPLFHPRFRREAQALAGLHHPAIVSVHDTGFEELDDGSATGTRAPFIVLEYVAGRSLQDLLTGGSPALRESIRYLVGILSALEHSHAAGIVHRDIKPANVMITPADAVKVVDFGIAHAHGDPAATVTQHHAFLGTPSYVSPEQVRGEAADPRSDLYSAGCVLYELLTGRPPFVGDDPVSVAYQHVHEEPDRVSLHRSGLTPALDVVLKKALAKDRKDRFRTAQAFSEALQFTTHAIVHDDTNHHAHCA</sequence>
<feature type="binding site" evidence="9">
    <location>
        <position position="40"/>
    </location>
    <ligand>
        <name>ATP</name>
        <dbReference type="ChEBI" id="CHEBI:30616"/>
    </ligand>
</feature>
<organism evidence="11 12">
    <name type="scientific">Ornithinimicrobium ciconiae</name>
    <dbReference type="NCBI Taxonomy" id="2594265"/>
    <lineage>
        <taxon>Bacteria</taxon>
        <taxon>Bacillati</taxon>
        <taxon>Actinomycetota</taxon>
        <taxon>Actinomycetes</taxon>
        <taxon>Micrococcales</taxon>
        <taxon>Ornithinimicrobiaceae</taxon>
        <taxon>Ornithinimicrobium</taxon>
    </lineage>
</organism>
<dbReference type="RefSeq" id="WP_143782842.1">
    <property type="nucleotide sequence ID" value="NZ_CP041616.1"/>
</dbReference>
<evidence type="ECO:0000256" key="8">
    <source>
        <dbReference type="ARBA" id="ARBA00048679"/>
    </source>
</evidence>
<dbReference type="PROSITE" id="PS50011">
    <property type="entry name" value="PROTEIN_KINASE_DOM"/>
    <property type="match status" value="1"/>
</dbReference>
<dbReference type="Gene3D" id="1.10.510.10">
    <property type="entry name" value="Transferase(Phosphotransferase) domain 1"/>
    <property type="match status" value="1"/>
</dbReference>
<dbReference type="InterPro" id="IPR000719">
    <property type="entry name" value="Prot_kinase_dom"/>
</dbReference>
<keyword evidence="5 11" id="KW-0418">Kinase</keyword>
<dbReference type="GO" id="GO:0005524">
    <property type="term" value="F:ATP binding"/>
    <property type="evidence" value="ECO:0007669"/>
    <property type="project" value="UniProtKB-UniRule"/>
</dbReference>
<reference evidence="11 12" key="1">
    <citation type="submission" date="2019-07" db="EMBL/GenBank/DDBJ databases">
        <title>complete genome sequencing of Ornithinimicrobium sp. H23M54.</title>
        <authorList>
            <person name="Bae J.-W."/>
            <person name="Lee S.-Y."/>
        </authorList>
    </citation>
    <scope>NUCLEOTIDE SEQUENCE [LARGE SCALE GENOMIC DNA]</scope>
    <source>
        <strain evidence="11 12">H23M54</strain>
    </source>
</reference>
<dbReference type="Pfam" id="PF00069">
    <property type="entry name" value="Pkinase"/>
    <property type="match status" value="1"/>
</dbReference>
<evidence type="ECO:0000313" key="11">
    <source>
        <dbReference type="EMBL" id="QDO88167.1"/>
    </source>
</evidence>
<evidence type="ECO:0000256" key="1">
    <source>
        <dbReference type="ARBA" id="ARBA00012513"/>
    </source>
</evidence>
<keyword evidence="6 9" id="KW-0067">ATP-binding</keyword>
<dbReference type="Gene3D" id="3.30.200.20">
    <property type="entry name" value="Phosphorylase Kinase, domain 1"/>
    <property type="match status" value="1"/>
</dbReference>
<dbReference type="PROSITE" id="PS00107">
    <property type="entry name" value="PROTEIN_KINASE_ATP"/>
    <property type="match status" value="1"/>
</dbReference>
<evidence type="ECO:0000256" key="4">
    <source>
        <dbReference type="ARBA" id="ARBA00022741"/>
    </source>
</evidence>
<dbReference type="OrthoDB" id="9762169at2"/>
<dbReference type="InterPro" id="IPR017441">
    <property type="entry name" value="Protein_kinase_ATP_BS"/>
</dbReference>
<evidence type="ECO:0000256" key="5">
    <source>
        <dbReference type="ARBA" id="ARBA00022777"/>
    </source>
</evidence>
<dbReference type="EMBL" id="CP041616">
    <property type="protein sequence ID" value="QDO88167.1"/>
    <property type="molecule type" value="Genomic_DNA"/>
</dbReference>
<dbReference type="PANTHER" id="PTHR43289">
    <property type="entry name" value="MITOGEN-ACTIVATED PROTEIN KINASE KINASE KINASE 20-RELATED"/>
    <property type="match status" value="1"/>
</dbReference>
<dbReference type="AlphaFoldDB" id="A0A516G9G1"/>
<evidence type="ECO:0000256" key="2">
    <source>
        <dbReference type="ARBA" id="ARBA00022527"/>
    </source>
</evidence>
<keyword evidence="2 11" id="KW-0723">Serine/threonine-protein kinase</keyword>
<dbReference type="InterPro" id="IPR008271">
    <property type="entry name" value="Ser/Thr_kinase_AS"/>
</dbReference>
<proteinExistence type="predicted"/>
<gene>
    <name evidence="11" type="ORF">FNH13_07265</name>
</gene>
<feature type="domain" description="Protein kinase" evidence="10">
    <location>
        <begin position="11"/>
        <end position="285"/>
    </location>
</feature>
<dbReference type="SMART" id="SM00220">
    <property type="entry name" value="S_TKc"/>
    <property type="match status" value="1"/>
</dbReference>
<name>A0A516G9G1_9MICO</name>
<dbReference type="Proteomes" id="UP000315395">
    <property type="component" value="Chromosome"/>
</dbReference>
<comment type="catalytic activity">
    <reaction evidence="8">
        <text>L-seryl-[protein] + ATP = O-phospho-L-seryl-[protein] + ADP + H(+)</text>
        <dbReference type="Rhea" id="RHEA:17989"/>
        <dbReference type="Rhea" id="RHEA-COMP:9863"/>
        <dbReference type="Rhea" id="RHEA-COMP:11604"/>
        <dbReference type="ChEBI" id="CHEBI:15378"/>
        <dbReference type="ChEBI" id="CHEBI:29999"/>
        <dbReference type="ChEBI" id="CHEBI:30616"/>
        <dbReference type="ChEBI" id="CHEBI:83421"/>
        <dbReference type="ChEBI" id="CHEBI:456216"/>
        <dbReference type="EC" id="2.7.11.1"/>
    </reaction>
</comment>
<dbReference type="CDD" id="cd14014">
    <property type="entry name" value="STKc_PknB_like"/>
    <property type="match status" value="1"/>
</dbReference>
<evidence type="ECO:0000256" key="9">
    <source>
        <dbReference type="PROSITE-ProRule" id="PRU10141"/>
    </source>
</evidence>
<dbReference type="FunFam" id="1.10.510.10:FF:000021">
    <property type="entry name" value="Serine/threonine protein kinase"/>
    <property type="match status" value="1"/>
</dbReference>
<evidence type="ECO:0000256" key="6">
    <source>
        <dbReference type="ARBA" id="ARBA00022840"/>
    </source>
</evidence>
<evidence type="ECO:0000313" key="12">
    <source>
        <dbReference type="Proteomes" id="UP000315395"/>
    </source>
</evidence>
<dbReference type="GO" id="GO:0004674">
    <property type="term" value="F:protein serine/threonine kinase activity"/>
    <property type="evidence" value="ECO:0007669"/>
    <property type="project" value="UniProtKB-KW"/>
</dbReference>